<feature type="domain" description="Protein kinase" evidence="1">
    <location>
        <begin position="1"/>
        <end position="52"/>
    </location>
</feature>
<reference evidence="2 3" key="1">
    <citation type="submission" date="2021-06" db="EMBL/GenBank/DDBJ databases">
        <authorList>
            <person name="Kallberg Y."/>
            <person name="Tangrot J."/>
            <person name="Rosling A."/>
        </authorList>
    </citation>
    <scope>NUCLEOTIDE SEQUENCE [LARGE SCALE GENOMIC DNA]</scope>
    <source>
        <strain evidence="2 3">120-4 pot B 10/14</strain>
    </source>
</reference>
<protein>
    <submittedName>
        <fullName evidence="2">5320_t:CDS:1</fullName>
    </submittedName>
</protein>
<dbReference type="InterPro" id="IPR050285">
    <property type="entry name" value="STE20_Ser/Thr_kinase"/>
</dbReference>
<organism evidence="2 3">
    <name type="scientific">Gigaspora margarita</name>
    <dbReference type="NCBI Taxonomy" id="4874"/>
    <lineage>
        <taxon>Eukaryota</taxon>
        <taxon>Fungi</taxon>
        <taxon>Fungi incertae sedis</taxon>
        <taxon>Mucoromycota</taxon>
        <taxon>Glomeromycotina</taxon>
        <taxon>Glomeromycetes</taxon>
        <taxon>Diversisporales</taxon>
        <taxon>Gigasporaceae</taxon>
        <taxon>Gigaspora</taxon>
    </lineage>
</organism>
<evidence type="ECO:0000259" key="1">
    <source>
        <dbReference type="PROSITE" id="PS50011"/>
    </source>
</evidence>
<dbReference type="Gene3D" id="1.10.510.10">
    <property type="entry name" value="Transferase(Phosphotransferase) domain 1"/>
    <property type="match status" value="1"/>
</dbReference>
<dbReference type="PANTHER" id="PTHR48015:SF35">
    <property type="entry name" value="SERINE_THREONINE-PROTEIN KINASE PAK"/>
    <property type="match status" value="1"/>
</dbReference>
<evidence type="ECO:0000313" key="2">
    <source>
        <dbReference type="EMBL" id="CAG8843333.1"/>
    </source>
</evidence>
<comment type="caution">
    <text evidence="2">The sequence shown here is derived from an EMBL/GenBank/DDBJ whole genome shotgun (WGS) entry which is preliminary data.</text>
</comment>
<dbReference type="EMBL" id="CAJVQB010072083">
    <property type="protein sequence ID" value="CAG8843333.1"/>
    <property type="molecule type" value="Genomic_DNA"/>
</dbReference>
<dbReference type="InterPro" id="IPR000719">
    <property type="entry name" value="Prot_kinase_dom"/>
</dbReference>
<dbReference type="PROSITE" id="PS50011">
    <property type="entry name" value="PROTEIN_KINASE_DOM"/>
    <property type="match status" value="1"/>
</dbReference>
<accession>A0ABN7WYP7</accession>
<dbReference type="Pfam" id="PF00069">
    <property type="entry name" value="Pkinase"/>
    <property type="match status" value="1"/>
</dbReference>
<name>A0ABN7WYP7_GIGMA</name>
<proteinExistence type="predicted"/>
<feature type="non-terminal residue" evidence="2">
    <location>
        <position position="52"/>
    </location>
</feature>
<evidence type="ECO:0000313" key="3">
    <source>
        <dbReference type="Proteomes" id="UP000789901"/>
    </source>
</evidence>
<dbReference type="Proteomes" id="UP000789901">
    <property type="component" value="Unassembled WGS sequence"/>
</dbReference>
<gene>
    <name evidence="2" type="ORF">GMARGA_LOCUS36486</name>
</gene>
<dbReference type="InterPro" id="IPR011009">
    <property type="entry name" value="Kinase-like_dom_sf"/>
</dbReference>
<dbReference type="PANTHER" id="PTHR48015">
    <property type="entry name" value="SERINE/THREONINE-PROTEIN KINASE TAO"/>
    <property type="match status" value="1"/>
</dbReference>
<dbReference type="SUPFAM" id="SSF56112">
    <property type="entry name" value="Protein kinase-like (PK-like)"/>
    <property type="match status" value="1"/>
</dbReference>
<keyword evidence="3" id="KW-1185">Reference proteome</keyword>
<feature type="non-terminal residue" evidence="2">
    <location>
        <position position="1"/>
    </location>
</feature>
<sequence length="52" mass="6172">YFDSALQYCAKLKLDTLYWMAPEVLKDQIYDCKIDIWSLDILAIELFERGPL</sequence>